<sequence>MVANISAWELLQLDSPRGFFHGRACHALHLLLTGTVSKITWLDGLISSCKFIVSFFKTNHKFWLKLRAKLTSLNLKVLALPGDTRWCSILACLTGEINEETEDSVSWFYAVKETAFVSKLKRATTLLKQFGEPLKRFRKKSTLVLEVFQLFLDMPKAVGKCGLPAKDAKTVKTLISERFDFVNGDAHGVGHLPDPRFCGAQMDSDARTNVEEFIAQWHDADNGDEEKADAVWEGYHELTLEPVMNISWQAVRVFEREMISAVWLYKSTRGRRRKLRRERQTRSSPRFS</sequence>
<organism evidence="1 2">
    <name type="scientific">Phytophthora fragariae</name>
    <dbReference type="NCBI Taxonomy" id="53985"/>
    <lineage>
        <taxon>Eukaryota</taxon>
        <taxon>Sar</taxon>
        <taxon>Stramenopiles</taxon>
        <taxon>Oomycota</taxon>
        <taxon>Peronosporomycetes</taxon>
        <taxon>Peronosporales</taxon>
        <taxon>Peronosporaceae</taxon>
        <taxon>Phytophthora</taxon>
    </lineage>
</organism>
<accession>A0A6A4EGV8</accession>
<dbReference type="InterPro" id="IPR012337">
    <property type="entry name" value="RNaseH-like_sf"/>
</dbReference>
<evidence type="ECO:0008006" key="3">
    <source>
        <dbReference type="Google" id="ProtNLM"/>
    </source>
</evidence>
<dbReference type="SUPFAM" id="SSF53098">
    <property type="entry name" value="Ribonuclease H-like"/>
    <property type="match status" value="1"/>
</dbReference>
<protein>
    <recommendedName>
        <fullName evidence="3">DUF659 domain-containing protein</fullName>
    </recommendedName>
</protein>
<dbReference type="EMBL" id="QXGE01000080">
    <property type="protein sequence ID" value="KAE9325822.1"/>
    <property type="molecule type" value="Genomic_DNA"/>
</dbReference>
<dbReference type="Proteomes" id="UP000437068">
    <property type="component" value="Unassembled WGS sequence"/>
</dbReference>
<comment type="caution">
    <text evidence="1">The sequence shown here is derived from an EMBL/GenBank/DDBJ whole genome shotgun (WGS) entry which is preliminary data.</text>
</comment>
<dbReference type="AlphaFoldDB" id="A0A6A4EGV8"/>
<evidence type="ECO:0000313" key="1">
    <source>
        <dbReference type="EMBL" id="KAE9325822.1"/>
    </source>
</evidence>
<gene>
    <name evidence="1" type="ORF">PF001_g2737</name>
</gene>
<name>A0A6A4EGV8_9STRA</name>
<reference evidence="1 2" key="1">
    <citation type="submission" date="2018-08" db="EMBL/GenBank/DDBJ databases">
        <title>Genomic investigation of the strawberry pathogen Phytophthora fragariae indicates pathogenicity is determined by transcriptional variation in three key races.</title>
        <authorList>
            <person name="Adams T.M."/>
            <person name="Armitage A.D."/>
            <person name="Sobczyk M.K."/>
            <person name="Bates H.J."/>
            <person name="Dunwell J.M."/>
            <person name="Nellist C.F."/>
            <person name="Harrison R.J."/>
        </authorList>
    </citation>
    <scope>NUCLEOTIDE SEQUENCE [LARGE SCALE GENOMIC DNA]</scope>
    <source>
        <strain evidence="1 2">A4</strain>
    </source>
</reference>
<evidence type="ECO:0000313" key="2">
    <source>
        <dbReference type="Proteomes" id="UP000437068"/>
    </source>
</evidence>
<proteinExistence type="predicted"/>